<dbReference type="InterPro" id="IPR015273">
    <property type="entry name" value="Cys-tRNA-synt_Ia_DALR"/>
</dbReference>
<feature type="short sequence motif" description="'KMSKS' region" evidence="10">
    <location>
        <begin position="264"/>
        <end position="268"/>
    </location>
</feature>
<dbReference type="Pfam" id="PF09190">
    <property type="entry name" value="DALR_2"/>
    <property type="match status" value="1"/>
</dbReference>
<feature type="coiled-coil region" evidence="11">
    <location>
        <begin position="307"/>
        <end position="341"/>
    </location>
</feature>
<keyword evidence="7 10" id="KW-0067">ATP-binding</keyword>
<dbReference type="InterPro" id="IPR056411">
    <property type="entry name" value="CysS_C"/>
</dbReference>
<dbReference type="SMART" id="SM00840">
    <property type="entry name" value="DALR_2"/>
    <property type="match status" value="1"/>
</dbReference>
<dbReference type="HAMAP" id="MF_00041">
    <property type="entry name" value="Cys_tRNA_synth"/>
    <property type="match status" value="1"/>
</dbReference>
<comment type="caution">
    <text evidence="13">The sequence shown here is derived from an EMBL/GenBank/DDBJ whole genome shotgun (WGS) entry which is preliminary data.</text>
</comment>
<keyword evidence="3 10" id="KW-0436">Ligase</keyword>
<comment type="subcellular location">
    <subcellularLocation>
        <location evidence="10">Cytoplasm</location>
    </subcellularLocation>
</comment>
<dbReference type="Pfam" id="PF01406">
    <property type="entry name" value="tRNA-synt_1e"/>
    <property type="match status" value="1"/>
</dbReference>
<dbReference type="RefSeq" id="WP_216456711.1">
    <property type="nucleotide sequence ID" value="NZ_JAHLQL010000002.1"/>
</dbReference>
<keyword evidence="11" id="KW-0175">Coiled coil</keyword>
<feature type="binding site" evidence="10">
    <location>
        <position position="236"/>
    </location>
    <ligand>
        <name>Zn(2+)</name>
        <dbReference type="ChEBI" id="CHEBI:29105"/>
    </ligand>
</feature>
<dbReference type="CDD" id="cd00672">
    <property type="entry name" value="CysRS_core"/>
    <property type="match status" value="1"/>
</dbReference>
<comment type="subunit">
    <text evidence="10">Monomer.</text>
</comment>
<evidence type="ECO:0000256" key="7">
    <source>
        <dbReference type="ARBA" id="ARBA00022840"/>
    </source>
</evidence>
<evidence type="ECO:0000256" key="8">
    <source>
        <dbReference type="ARBA" id="ARBA00022917"/>
    </source>
</evidence>
<dbReference type="Pfam" id="PF23493">
    <property type="entry name" value="CysS_C"/>
    <property type="match status" value="1"/>
</dbReference>
<evidence type="ECO:0000313" key="13">
    <source>
        <dbReference type="EMBL" id="MBU5591719.1"/>
    </source>
</evidence>
<accession>A0ABS6EZP2</accession>
<sequence>MKLYNTLSRKREEFIPLKEGEVKMYVCGPTVYNFFHIGNARTFIVFDTIRRYFEYRGYKVKYVQNFTDIDDKMIKKANEEETTVKNLGDKYINEYFKDADALNIQRATVNPRATEYIGQIVDFVEALVEKGYAYAVDGDVYFSTKKFNEYGKLSGQNIEDLQAGARIDVDDKKKDPMDFALWKNQKPGEPAWESPWGMGRPGWHIECSCMAYNILGETIDIHAGGSDLVFPHHENEIAQSETKNGKPFANYWIHSAFVNVDNQKMSKSLNNFFTTREILENYSSDVVRFFMLSGHYRTQLNFSIEVLDAAKASVERLYNAIANLESLSQEVKEETIKEEEKSYKEHIESYREKYIDKMDDDFNTADAISVIFDLVRDLNTNLNVNSSKEIVNYALEFIRELGSPLGILQKSTKGNLEEEIEVLIEERQKARKEKNWALSDKIRDELKERGIILEDTPQGVRWKKI</sequence>
<dbReference type="EMBL" id="JAHLQL010000002">
    <property type="protein sequence ID" value="MBU5591719.1"/>
    <property type="molecule type" value="Genomic_DNA"/>
</dbReference>
<dbReference type="PANTHER" id="PTHR10890">
    <property type="entry name" value="CYSTEINYL-TRNA SYNTHETASE"/>
    <property type="match status" value="1"/>
</dbReference>
<feature type="binding site" evidence="10">
    <location>
        <position position="267"/>
    </location>
    <ligand>
        <name>ATP</name>
        <dbReference type="ChEBI" id="CHEBI:30616"/>
    </ligand>
</feature>
<comment type="cofactor">
    <cofactor evidence="10">
        <name>Zn(2+)</name>
        <dbReference type="ChEBI" id="CHEBI:29105"/>
    </cofactor>
    <text evidence="10">Binds 1 zinc ion per subunit.</text>
</comment>
<evidence type="ECO:0000256" key="1">
    <source>
        <dbReference type="ARBA" id="ARBA00005594"/>
    </source>
</evidence>
<evidence type="ECO:0000256" key="9">
    <source>
        <dbReference type="ARBA" id="ARBA00023146"/>
    </source>
</evidence>
<evidence type="ECO:0000256" key="4">
    <source>
        <dbReference type="ARBA" id="ARBA00022723"/>
    </source>
</evidence>
<dbReference type="InterPro" id="IPR024909">
    <property type="entry name" value="Cys-tRNA/MSH_ligase"/>
</dbReference>
<evidence type="ECO:0000256" key="2">
    <source>
        <dbReference type="ARBA" id="ARBA00022490"/>
    </source>
</evidence>
<dbReference type="NCBIfam" id="TIGR00435">
    <property type="entry name" value="cysS"/>
    <property type="match status" value="1"/>
</dbReference>
<feature type="binding site" evidence="10">
    <location>
        <position position="27"/>
    </location>
    <ligand>
        <name>Zn(2+)</name>
        <dbReference type="ChEBI" id="CHEBI:29105"/>
    </ligand>
</feature>
<evidence type="ECO:0000256" key="10">
    <source>
        <dbReference type="HAMAP-Rule" id="MF_00041"/>
    </source>
</evidence>
<organism evidence="13 14">
    <name type="scientific">Clostridium simiarum</name>
    <dbReference type="NCBI Taxonomy" id="2841506"/>
    <lineage>
        <taxon>Bacteria</taxon>
        <taxon>Bacillati</taxon>
        <taxon>Bacillota</taxon>
        <taxon>Clostridia</taxon>
        <taxon>Eubacteriales</taxon>
        <taxon>Clostridiaceae</taxon>
        <taxon>Clostridium</taxon>
    </lineage>
</organism>
<dbReference type="GO" id="GO:0004817">
    <property type="term" value="F:cysteine-tRNA ligase activity"/>
    <property type="evidence" value="ECO:0007669"/>
    <property type="project" value="UniProtKB-EC"/>
</dbReference>
<evidence type="ECO:0000313" key="14">
    <source>
        <dbReference type="Proteomes" id="UP000736583"/>
    </source>
</evidence>
<keyword evidence="4 10" id="KW-0479">Metal-binding</keyword>
<gene>
    <name evidence="10 13" type="primary">cysS</name>
    <name evidence="13" type="ORF">KQI89_08070</name>
</gene>
<evidence type="ECO:0000259" key="12">
    <source>
        <dbReference type="SMART" id="SM00840"/>
    </source>
</evidence>
<dbReference type="InterPro" id="IPR032678">
    <property type="entry name" value="tRNA-synt_1_cat_dom"/>
</dbReference>
<comment type="catalytic activity">
    <reaction evidence="10">
        <text>tRNA(Cys) + L-cysteine + ATP = L-cysteinyl-tRNA(Cys) + AMP + diphosphate</text>
        <dbReference type="Rhea" id="RHEA:17773"/>
        <dbReference type="Rhea" id="RHEA-COMP:9661"/>
        <dbReference type="Rhea" id="RHEA-COMP:9679"/>
        <dbReference type="ChEBI" id="CHEBI:30616"/>
        <dbReference type="ChEBI" id="CHEBI:33019"/>
        <dbReference type="ChEBI" id="CHEBI:35235"/>
        <dbReference type="ChEBI" id="CHEBI:78442"/>
        <dbReference type="ChEBI" id="CHEBI:78517"/>
        <dbReference type="ChEBI" id="CHEBI:456215"/>
        <dbReference type="EC" id="6.1.1.16"/>
    </reaction>
</comment>
<comment type="similarity">
    <text evidence="1 10">Belongs to the class-I aminoacyl-tRNA synthetase family.</text>
</comment>
<keyword evidence="6 10" id="KW-0862">Zinc</keyword>
<feature type="domain" description="Cysteinyl-tRNA synthetase class Ia DALR" evidence="12">
    <location>
        <begin position="353"/>
        <end position="416"/>
    </location>
</feature>
<evidence type="ECO:0000256" key="5">
    <source>
        <dbReference type="ARBA" id="ARBA00022741"/>
    </source>
</evidence>
<keyword evidence="9 10" id="KW-0030">Aminoacyl-tRNA synthetase</keyword>
<evidence type="ECO:0000256" key="6">
    <source>
        <dbReference type="ARBA" id="ARBA00022833"/>
    </source>
</evidence>
<evidence type="ECO:0000256" key="3">
    <source>
        <dbReference type="ARBA" id="ARBA00022598"/>
    </source>
</evidence>
<keyword evidence="14" id="KW-1185">Reference proteome</keyword>
<protein>
    <recommendedName>
        <fullName evidence="10">Cysteine--tRNA ligase</fullName>
        <ecNumber evidence="10">6.1.1.16</ecNumber>
    </recommendedName>
    <alternativeName>
        <fullName evidence="10">Cysteinyl-tRNA synthetase</fullName>
        <shortName evidence="10">CysRS</shortName>
    </alternativeName>
</protein>
<keyword evidence="8 10" id="KW-0648">Protein biosynthesis</keyword>
<feature type="binding site" evidence="10">
    <location>
        <position position="232"/>
    </location>
    <ligand>
        <name>Zn(2+)</name>
        <dbReference type="ChEBI" id="CHEBI:29105"/>
    </ligand>
</feature>
<name>A0ABS6EZP2_9CLOT</name>
<keyword evidence="2 10" id="KW-0963">Cytoplasm</keyword>
<proteinExistence type="inferred from homology"/>
<dbReference type="EC" id="6.1.1.16" evidence="10"/>
<evidence type="ECO:0000256" key="11">
    <source>
        <dbReference type="SAM" id="Coils"/>
    </source>
</evidence>
<reference evidence="13 14" key="1">
    <citation type="submission" date="2021-06" db="EMBL/GenBank/DDBJ databases">
        <authorList>
            <person name="Sun Q."/>
            <person name="Li D."/>
        </authorList>
    </citation>
    <scope>NUCLEOTIDE SEQUENCE [LARGE SCALE GENOMIC DNA]</scope>
    <source>
        <strain evidence="13 14">MSJ-4</strain>
    </source>
</reference>
<feature type="short sequence motif" description="'HIGH' region" evidence="10">
    <location>
        <begin position="29"/>
        <end position="39"/>
    </location>
</feature>
<dbReference type="Proteomes" id="UP000736583">
    <property type="component" value="Unassembled WGS sequence"/>
</dbReference>
<keyword evidence="5 10" id="KW-0547">Nucleotide-binding</keyword>
<dbReference type="PANTHER" id="PTHR10890:SF3">
    <property type="entry name" value="CYSTEINE--TRNA LIGASE, CYTOPLASMIC"/>
    <property type="match status" value="1"/>
</dbReference>
<dbReference type="InterPro" id="IPR015803">
    <property type="entry name" value="Cys-tRNA-ligase"/>
</dbReference>
<feature type="binding site" evidence="10">
    <location>
        <position position="207"/>
    </location>
    <ligand>
        <name>Zn(2+)</name>
        <dbReference type="ChEBI" id="CHEBI:29105"/>
    </ligand>
</feature>